<name>A0A9I9DC45_CUCME</name>
<accession>A0A9I9DC45</accession>
<evidence type="ECO:0000313" key="1">
    <source>
        <dbReference type="EnsemblPlants" id="MELO3C016133.2.1"/>
    </source>
</evidence>
<dbReference type="Gramene" id="MELO3C016133.2.1">
    <property type="protein sequence ID" value="MELO3C016133.2.1"/>
    <property type="gene ID" value="MELO3C016133.2"/>
</dbReference>
<organism evidence="1">
    <name type="scientific">Cucumis melo</name>
    <name type="common">Muskmelon</name>
    <dbReference type="NCBI Taxonomy" id="3656"/>
    <lineage>
        <taxon>Eukaryota</taxon>
        <taxon>Viridiplantae</taxon>
        <taxon>Streptophyta</taxon>
        <taxon>Embryophyta</taxon>
        <taxon>Tracheophyta</taxon>
        <taxon>Spermatophyta</taxon>
        <taxon>Magnoliopsida</taxon>
        <taxon>eudicotyledons</taxon>
        <taxon>Gunneridae</taxon>
        <taxon>Pentapetalae</taxon>
        <taxon>rosids</taxon>
        <taxon>fabids</taxon>
        <taxon>Cucurbitales</taxon>
        <taxon>Cucurbitaceae</taxon>
        <taxon>Benincaseae</taxon>
        <taxon>Cucumis</taxon>
    </lineage>
</organism>
<proteinExistence type="predicted"/>
<sequence>MDKGVVELERETERQRRQEIGALYMSLRTLLPLEFIEVICGIMHRERDKRREKKRKNKDQELISDAMGVLAVGLYCQEERTWR</sequence>
<protein>
    <submittedName>
        <fullName evidence="1">Uncharacterized protein</fullName>
    </submittedName>
</protein>
<reference evidence="1" key="1">
    <citation type="submission" date="2023-03" db="UniProtKB">
        <authorList>
            <consortium name="EnsemblPlants"/>
        </authorList>
    </citation>
    <scope>IDENTIFICATION</scope>
</reference>
<dbReference type="AlphaFoldDB" id="A0A9I9DC45"/>
<dbReference type="EnsemblPlants" id="MELO3C016133.2.1">
    <property type="protein sequence ID" value="MELO3C016133.2.1"/>
    <property type="gene ID" value="MELO3C016133.2"/>
</dbReference>